<dbReference type="PANTHER" id="PTHR11699">
    <property type="entry name" value="ALDEHYDE DEHYDROGENASE-RELATED"/>
    <property type="match status" value="1"/>
</dbReference>
<dbReference type="SUPFAM" id="SSF53720">
    <property type="entry name" value="ALDH-like"/>
    <property type="match status" value="1"/>
</dbReference>
<evidence type="ECO:0000259" key="4">
    <source>
        <dbReference type="Pfam" id="PF00171"/>
    </source>
</evidence>
<dbReference type="InterPro" id="IPR016160">
    <property type="entry name" value="Ald_DH_CS_CYS"/>
</dbReference>
<dbReference type="Gene3D" id="3.40.605.10">
    <property type="entry name" value="Aldehyde Dehydrogenase, Chain A, domain 1"/>
    <property type="match status" value="1"/>
</dbReference>
<gene>
    <name evidence="5" type="ORF">ACFQ1E_04790</name>
</gene>
<evidence type="ECO:0000313" key="5">
    <source>
        <dbReference type="EMBL" id="MFD0945647.1"/>
    </source>
</evidence>
<sequence>MADAGGTQSPFETARRRIAGFGRHFIGGEWVAQDGDPIAVINPADEQQIGVIAAGSAREIDAAVAAARAAFDHPGWRAMPAARREQLLLRLADLIEADADAIAAIETLDNGMPFPHARGAVMGAVSAIRYNAGWVRRPCGETVPVSVPGNWHGYTSHEPLGVAGLIVPWNAPFAITCAKVSAALAAGCTVVLKPAELAPMSGLRLGELIAEAGFPAGSVNIVTGLGTAAGAALAAHPGIDKLSFTGSTATGKAILGASIPDLKRVSLELGGKSAVLVYADADLERAVPGVAMGIFGNAGQVCAAGSRLFVADAIHDRFVQALADFAAKLNVGPGWQEGVAMGPLISAAQRERVLGYVEAGRRAGAVLAAGGGTPDGAGYFVQPTIFAGADPGMAIVREEIFGPVLSVMRLAEEDLDTAAAMANDSAYGLSAYVWTRDLGRAHGMAKRLRAGSVKVNGAGMEFALPFGGFKQSGIGRENGQEGVRAFTETKAVMIGY</sequence>
<comment type="similarity">
    <text evidence="3">Belongs to the aldehyde dehydrogenase family.</text>
</comment>
<dbReference type="Gene3D" id="3.40.309.10">
    <property type="entry name" value="Aldehyde Dehydrogenase, Chain A, domain 2"/>
    <property type="match status" value="1"/>
</dbReference>
<dbReference type="InterPro" id="IPR016163">
    <property type="entry name" value="Ald_DH_C"/>
</dbReference>
<evidence type="ECO:0000256" key="3">
    <source>
        <dbReference type="RuleBase" id="RU003345"/>
    </source>
</evidence>
<organism evidence="5 6">
    <name type="scientific">Sphingomonas canadensis</name>
    <dbReference type="NCBI Taxonomy" id="1219257"/>
    <lineage>
        <taxon>Bacteria</taxon>
        <taxon>Pseudomonadati</taxon>
        <taxon>Pseudomonadota</taxon>
        <taxon>Alphaproteobacteria</taxon>
        <taxon>Sphingomonadales</taxon>
        <taxon>Sphingomonadaceae</taxon>
        <taxon>Sphingomonas</taxon>
    </lineage>
</organism>
<feature type="domain" description="Aldehyde dehydrogenase" evidence="4">
    <location>
        <begin position="30"/>
        <end position="492"/>
    </location>
</feature>
<evidence type="ECO:0000256" key="1">
    <source>
        <dbReference type="ARBA" id="ARBA00023002"/>
    </source>
</evidence>
<dbReference type="InterPro" id="IPR016161">
    <property type="entry name" value="Ald_DH/histidinol_DH"/>
</dbReference>
<accession>A0ABW3H476</accession>
<feature type="active site" evidence="2">
    <location>
        <position position="268"/>
    </location>
</feature>
<name>A0ABW3H476_9SPHN</name>
<protein>
    <submittedName>
        <fullName evidence="5">Aldehyde dehydrogenase family protein</fullName>
    </submittedName>
</protein>
<dbReference type="InterPro" id="IPR015590">
    <property type="entry name" value="Aldehyde_DH_dom"/>
</dbReference>
<keyword evidence="1 3" id="KW-0560">Oxidoreductase</keyword>
<dbReference type="RefSeq" id="WP_264942120.1">
    <property type="nucleotide sequence ID" value="NZ_JAPDRA010000001.1"/>
</dbReference>
<dbReference type="Proteomes" id="UP001596977">
    <property type="component" value="Unassembled WGS sequence"/>
</dbReference>
<evidence type="ECO:0000313" key="6">
    <source>
        <dbReference type="Proteomes" id="UP001596977"/>
    </source>
</evidence>
<keyword evidence="6" id="KW-1185">Reference proteome</keyword>
<dbReference type="PROSITE" id="PS00070">
    <property type="entry name" value="ALDEHYDE_DEHYDR_CYS"/>
    <property type="match status" value="1"/>
</dbReference>
<reference evidence="6" key="1">
    <citation type="journal article" date="2019" name="Int. J. Syst. Evol. Microbiol.">
        <title>The Global Catalogue of Microorganisms (GCM) 10K type strain sequencing project: providing services to taxonomists for standard genome sequencing and annotation.</title>
        <authorList>
            <consortium name="The Broad Institute Genomics Platform"/>
            <consortium name="The Broad Institute Genome Sequencing Center for Infectious Disease"/>
            <person name="Wu L."/>
            <person name="Ma J."/>
        </authorList>
    </citation>
    <scope>NUCLEOTIDE SEQUENCE [LARGE SCALE GENOMIC DNA]</scope>
    <source>
        <strain evidence="6">CCUG 62982</strain>
    </source>
</reference>
<dbReference type="Pfam" id="PF00171">
    <property type="entry name" value="Aldedh"/>
    <property type="match status" value="1"/>
</dbReference>
<dbReference type="InterPro" id="IPR016162">
    <property type="entry name" value="Ald_DH_N"/>
</dbReference>
<proteinExistence type="inferred from homology"/>
<dbReference type="InterPro" id="IPR029510">
    <property type="entry name" value="Ald_DH_CS_GLU"/>
</dbReference>
<comment type="caution">
    <text evidence="5">The sequence shown here is derived from an EMBL/GenBank/DDBJ whole genome shotgun (WGS) entry which is preliminary data.</text>
</comment>
<evidence type="ECO:0000256" key="2">
    <source>
        <dbReference type="PROSITE-ProRule" id="PRU10007"/>
    </source>
</evidence>
<dbReference type="PROSITE" id="PS00687">
    <property type="entry name" value="ALDEHYDE_DEHYDR_GLU"/>
    <property type="match status" value="1"/>
</dbReference>
<dbReference type="EMBL" id="JBHTJG010000001">
    <property type="protein sequence ID" value="MFD0945647.1"/>
    <property type="molecule type" value="Genomic_DNA"/>
</dbReference>